<feature type="transmembrane region" description="Helical" evidence="1">
    <location>
        <begin position="83"/>
        <end position="102"/>
    </location>
</feature>
<comment type="caution">
    <text evidence="4">The sequence shown here is derived from an EMBL/GenBank/DDBJ whole genome shotgun (WGS) entry which is preliminary data.</text>
</comment>
<gene>
    <name evidence="4" type="ORF">N1F79_18550</name>
</gene>
<dbReference type="EMBL" id="JAODOP010000004">
    <property type="protein sequence ID" value="MEF3835130.1"/>
    <property type="molecule type" value="Genomic_DNA"/>
</dbReference>
<evidence type="ECO:0000313" key="5">
    <source>
        <dbReference type="Proteomes" id="UP001337305"/>
    </source>
</evidence>
<protein>
    <submittedName>
        <fullName evidence="4">FecR family protein</fullName>
    </submittedName>
</protein>
<evidence type="ECO:0000259" key="2">
    <source>
        <dbReference type="Pfam" id="PF04773"/>
    </source>
</evidence>
<keyword evidence="1" id="KW-0812">Transmembrane</keyword>
<dbReference type="InterPro" id="IPR032508">
    <property type="entry name" value="FecR_C"/>
</dbReference>
<accession>A0ABU7XWN7</accession>
<dbReference type="PANTHER" id="PTHR30273:SF2">
    <property type="entry name" value="PROTEIN FECR"/>
    <property type="match status" value="1"/>
</dbReference>
<dbReference type="Gene3D" id="2.60.120.1440">
    <property type="match status" value="1"/>
</dbReference>
<dbReference type="RefSeq" id="WP_303307423.1">
    <property type="nucleotide sequence ID" value="NZ_JAODOP010000004.1"/>
</dbReference>
<dbReference type="Pfam" id="PF04773">
    <property type="entry name" value="FecR"/>
    <property type="match status" value="1"/>
</dbReference>
<name>A0ABU7XWN7_9FLAO</name>
<evidence type="ECO:0000256" key="1">
    <source>
        <dbReference type="SAM" id="Phobius"/>
    </source>
</evidence>
<sequence length="386" mass="44562">MMRLKPKQYFIELLNKLYDGSITKKELEKLSYFFHNNQELKSWPEHFGSKTEIEERIFSRLQSDIHKESSKEIRVIPLYKKAIFKYSVAASVVFLISLTYFFNRNNSTPSIVSPTIVEENIKPGTDKATLTLEDGSVIELDKSQMYQNKNVRSNGSQIVYETNDEATNEIVYNYLTIPRGGEYHIILSDGTQVWLNSESQLKYPVSFIEGEVRQVELVYGEAYFDVSSNIDHNGTKFIVNNQSQKIEVLGTEFNIKANKNEMNIYTTLVEGEVIINAIGSKQKLLPNQQSNLDIENKNVTIADVDVIPEISWKNGLFIFRNKSLKEIMRVIERWYDVDIVFVNKDLESVKFRGVIKKQVSIEEILTIMKSSSINSYDINNRTIILK</sequence>
<dbReference type="Gene3D" id="3.55.50.30">
    <property type="match status" value="1"/>
</dbReference>
<evidence type="ECO:0000259" key="3">
    <source>
        <dbReference type="Pfam" id="PF16344"/>
    </source>
</evidence>
<dbReference type="PANTHER" id="PTHR30273">
    <property type="entry name" value="PERIPLASMIC SIGNAL SENSOR AND SIGMA FACTOR ACTIVATOR FECR-RELATED"/>
    <property type="match status" value="1"/>
</dbReference>
<keyword evidence="1" id="KW-0472">Membrane</keyword>
<feature type="domain" description="Protein FecR C-terminal" evidence="3">
    <location>
        <begin position="317"/>
        <end position="385"/>
    </location>
</feature>
<keyword evidence="1" id="KW-1133">Transmembrane helix</keyword>
<organism evidence="4 5">
    <name type="scientific">Flavivirga spongiicola</name>
    <dbReference type="NCBI Taxonomy" id="421621"/>
    <lineage>
        <taxon>Bacteria</taxon>
        <taxon>Pseudomonadati</taxon>
        <taxon>Bacteroidota</taxon>
        <taxon>Flavobacteriia</taxon>
        <taxon>Flavobacteriales</taxon>
        <taxon>Flavobacteriaceae</taxon>
        <taxon>Flavivirga</taxon>
    </lineage>
</organism>
<keyword evidence="5" id="KW-1185">Reference proteome</keyword>
<dbReference type="Proteomes" id="UP001337305">
    <property type="component" value="Unassembled WGS sequence"/>
</dbReference>
<dbReference type="Pfam" id="PF16344">
    <property type="entry name" value="FecR_C"/>
    <property type="match status" value="1"/>
</dbReference>
<dbReference type="InterPro" id="IPR012373">
    <property type="entry name" value="Ferrdict_sens_TM"/>
</dbReference>
<dbReference type="InterPro" id="IPR006860">
    <property type="entry name" value="FecR"/>
</dbReference>
<reference evidence="4 5" key="1">
    <citation type="submission" date="2022-09" db="EMBL/GenBank/DDBJ databases">
        <title>Genome sequencing of Flavivirga sp. MEBiC05379.</title>
        <authorList>
            <person name="Oh H.-M."/>
            <person name="Kwon K.K."/>
            <person name="Park M.J."/>
            <person name="Yang S.-H."/>
        </authorList>
    </citation>
    <scope>NUCLEOTIDE SEQUENCE [LARGE SCALE GENOMIC DNA]</scope>
    <source>
        <strain evidence="4 5">MEBiC05379</strain>
    </source>
</reference>
<evidence type="ECO:0000313" key="4">
    <source>
        <dbReference type="EMBL" id="MEF3835130.1"/>
    </source>
</evidence>
<feature type="domain" description="FecR protein" evidence="2">
    <location>
        <begin position="178"/>
        <end position="273"/>
    </location>
</feature>
<proteinExistence type="predicted"/>